<evidence type="ECO:0000256" key="5">
    <source>
        <dbReference type="SAM" id="MobiDB-lite"/>
    </source>
</evidence>
<dbReference type="SUPFAM" id="SSF48498">
    <property type="entry name" value="Tetracyclin repressor-like, C-terminal domain"/>
    <property type="match status" value="1"/>
</dbReference>
<name>A0A558JB72_9GAMM</name>
<dbReference type="Pfam" id="PF00440">
    <property type="entry name" value="TetR_N"/>
    <property type="match status" value="1"/>
</dbReference>
<feature type="DNA-binding region" description="H-T-H motif" evidence="4">
    <location>
        <begin position="197"/>
        <end position="216"/>
    </location>
</feature>
<dbReference type="GO" id="GO:0003677">
    <property type="term" value="F:DNA binding"/>
    <property type="evidence" value="ECO:0007669"/>
    <property type="project" value="UniProtKB-UniRule"/>
</dbReference>
<dbReference type="EMBL" id="VNFE01000002">
    <property type="protein sequence ID" value="TVU90873.1"/>
    <property type="molecule type" value="Genomic_DNA"/>
</dbReference>
<keyword evidence="3" id="KW-0804">Transcription</keyword>
<feature type="compositionally biased region" description="Basic residues" evidence="5">
    <location>
        <begin position="161"/>
        <end position="172"/>
    </location>
</feature>
<feature type="region of interest" description="Disordered" evidence="5">
    <location>
        <begin position="146"/>
        <end position="172"/>
    </location>
</feature>
<evidence type="ECO:0000313" key="7">
    <source>
        <dbReference type="EMBL" id="TVU90873.1"/>
    </source>
</evidence>
<dbReference type="Proteomes" id="UP000317288">
    <property type="component" value="Unassembled WGS sequence"/>
</dbReference>
<dbReference type="InterPro" id="IPR009057">
    <property type="entry name" value="Homeodomain-like_sf"/>
</dbReference>
<evidence type="ECO:0000256" key="4">
    <source>
        <dbReference type="PROSITE-ProRule" id="PRU00335"/>
    </source>
</evidence>
<comment type="caution">
    <text evidence="7">The sequence shown here is derived from an EMBL/GenBank/DDBJ whole genome shotgun (WGS) entry which is preliminary data.</text>
</comment>
<protein>
    <submittedName>
        <fullName evidence="7">TetR/AcrR family transcriptional regulator</fullName>
    </submittedName>
</protein>
<evidence type="ECO:0000313" key="8">
    <source>
        <dbReference type="Proteomes" id="UP000317288"/>
    </source>
</evidence>
<dbReference type="Gene3D" id="1.10.10.60">
    <property type="entry name" value="Homeodomain-like"/>
    <property type="match status" value="1"/>
</dbReference>
<feature type="compositionally biased region" description="Basic and acidic residues" evidence="5">
    <location>
        <begin position="150"/>
        <end position="160"/>
    </location>
</feature>
<dbReference type="Gene3D" id="1.10.357.10">
    <property type="entry name" value="Tetracycline Repressor, domain 2"/>
    <property type="match status" value="1"/>
</dbReference>
<sequence>MGTAIQSKEIRAMNKTLDKILQVGRRILLVELYGTTTYVFNDTHNVAGPVLRVLKSLGFEPVLPKGVAVPPTGLLPLPVNTMKSAQVDHVFLMNFSRDEVFVSRLFSDLGEISEGNVYQLDATTEEAFSSQWNEDMLAPKVKKAMTTQHSTDKMTEDKKAEKAKHKPMRGRPRQFDADKALTAAMRVFWEHGYAGASISTLIKAMGLSRASLYATFGDKEELFRKVMELYEKEKTAYMLDALDQPTARGVAKQLFRGTLALQIDTSNPKGSMGIVHSVSHAPGDEAIRTFVMERGNFWREKLIERIIAAQRQGDFAPDIDARSLALSLKAASDGLLVAASTGASETELRGIVSIFLSMWPGK</sequence>
<feature type="domain" description="HTH tetR-type" evidence="6">
    <location>
        <begin position="174"/>
        <end position="234"/>
    </location>
</feature>
<accession>A0A558JB72</accession>
<proteinExistence type="predicted"/>
<evidence type="ECO:0000256" key="3">
    <source>
        <dbReference type="ARBA" id="ARBA00023163"/>
    </source>
</evidence>
<reference evidence="7 8" key="1">
    <citation type="submission" date="2019-07" db="EMBL/GenBank/DDBJ databases">
        <title>Diversity of Bacteria from Kongsfjorden, Arctic.</title>
        <authorList>
            <person name="Yu Y."/>
        </authorList>
    </citation>
    <scope>NUCLEOTIDE SEQUENCE [LARGE SCALE GENOMIC DNA]</scope>
    <source>
        <strain evidence="7 8">SM1922</strain>
    </source>
</reference>
<dbReference type="PROSITE" id="PS50977">
    <property type="entry name" value="HTH_TETR_2"/>
    <property type="match status" value="1"/>
</dbReference>
<keyword evidence="2 4" id="KW-0238">DNA-binding</keyword>
<dbReference type="SUPFAM" id="SSF46689">
    <property type="entry name" value="Homeodomain-like"/>
    <property type="match status" value="1"/>
</dbReference>
<evidence type="ECO:0000259" key="6">
    <source>
        <dbReference type="PROSITE" id="PS50977"/>
    </source>
</evidence>
<keyword evidence="1" id="KW-0805">Transcription regulation</keyword>
<organism evidence="7 8">
    <name type="scientific">Vreelandella titanicae</name>
    <dbReference type="NCBI Taxonomy" id="664683"/>
    <lineage>
        <taxon>Bacteria</taxon>
        <taxon>Pseudomonadati</taxon>
        <taxon>Pseudomonadota</taxon>
        <taxon>Gammaproteobacteria</taxon>
        <taxon>Oceanospirillales</taxon>
        <taxon>Halomonadaceae</taxon>
        <taxon>Vreelandella</taxon>
    </lineage>
</organism>
<dbReference type="AlphaFoldDB" id="A0A558JB72"/>
<gene>
    <name evidence="7" type="ORF">FQP89_07210</name>
</gene>
<dbReference type="PRINTS" id="PR00455">
    <property type="entry name" value="HTHTETR"/>
</dbReference>
<dbReference type="InterPro" id="IPR001647">
    <property type="entry name" value="HTH_TetR"/>
</dbReference>
<dbReference type="InterPro" id="IPR036271">
    <property type="entry name" value="Tet_transcr_reg_TetR-rel_C_sf"/>
</dbReference>
<dbReference type="PANTHER" id="PTHR47506">
    <property type="entry name" value="TRANSCRIPTIONAL REGULATORY PROTEIN"/>
    <property type="match status" value="1"/>
</dbReference>
<evidence type="ECO:0000256" key="1">
    <source>
        <dbReference type="ARBA" id="ARBA00023015"/>
    </source>
</evidence>
<dbReference type="Gene3D" id="3.40.50.1980">
    <property type="entry name" value="Nitrogenase molybdenum iron protein domain"/>
    <property type="match status" value="1"/>
</dbReference>
<evidence type="ECO:0000256" key="2">
    <source>
        <dbReference type="ARBA" id="ARBA00023125"/>
    </source>
</evidence>
<dbReference type="PANTHER" id="PTHR47506:SF1">
    <property type="entry name" value="HTH-TYPE TRANSCRIPTIONAL REGULATOR YJDC"/>
    <property type="match status" value="1"/>
</dbReference>